<dbReference type="Proteomes" id="UP000199448">
    <property type="component" value="Unassembled WGS sequence"/>
</dbReference>
<evidence type="ECO:0000259" key="1">
    <source>
        <dbReference type="Pfam" id="PF04389"/>
    </source>
</evidence>
<dbReference type="InterPro" id="IPR007484">
    <property type="entry name" value="Peptidase_M28"/>
</dbReference>
<dbReference type="PANTHER" id="PTHR12147">
    <property type="entry name" value="METALLOPEPTIDASE M28 FAMILY MEMBER"/>
    <property type="match status" value="1"/>
</dbReference>
<dbReference type="PANTHER" id="PTHR12147:SF26">
    <property type="entry name" value="PEPTIDASE M28 DOMAIN-CONTAINING PROTEIN"/>
    <property type="match status" value="1"/>
</dbReference>
<evidence type="ECO:0000313" key="2">
    <source>
        <dbReference type="EMBL" id="SEF01813.1"/>
    </source>
</evidence>
<protein>
    <submittedName>
        <fullName evidence="2">Peptidase family M28</fullName>
    </submittedName>
</protein>
<gene>
    <name evidence="2" type="ORF">SAMN04488034_104249</name>
</gene>
<sequence length="318" mass="35701">MLLISCGDAKGVIENSIDSEEGSSEEVPNENVISQDDVAQTLKYLSSDELQGRKTGSEGIEKAAVYIENIFEDAGIKPFFETYRNSFEENGVTGYNIVGLKEGTDPLLKDEVIIVGAHYDHVGKIDPVGGDELANGANDNASGTTAVLELAKYFSRIDTKRSILFTLFSAEELGLVGSDKLASTLKDEELQPYVMFNIEMIGVPMTDKDYLVYLTGFDRSNMAEIFNDYSEYPVVGYLPKAAEFQLFKRSDNYPFFEQFNIPAHTVSSFDFSNYDYYHHVNDEFEELDVEHMDRMIEALVPGLREMANSEENHIKLNQ</sequence>
<dbReference type="InterPro" id="IPR045175">
    <property type="entry name" value="M28_fam"/>
</dbReference>
<dbReference type="EMBL" id="FNUG01000004">
    <property type="protein sequence ID" value="SEF01813.1"/>
    <property type="molecule type" value="Genomic_DNA"/>
</dbReference>
<keyword evidence="3" id="KW-1185">Reference proteome</keyword>
<proteinExistence type="predicted"/>
<feature type="domain" description="Peptidase M28" evidence="1">
    <location>
        <begin position="96"/>
        <end position="298"/>
    </location>
</feature>
<reference evidence="2 3" key="1">
    <citation type="submission" date="2016-10" db="EMBL/GenBank/DDBJ databases">
        <authorList>
            <person name="de Groot N.N."/>
        </authorList>
    </citation>
    <scope>NUCLEOTIDE SEQUENCE [LARGE SCALE GENOMIC DNA]</scope>
    <source>
        <strain evidence="2 3">DSM 23553</strain>
    </source>
</reference>
<accession>A0A1H5NJP0</accession>
<dbReference type="GO" id="GO:0006508">
    <property type="term" value="P:proteolysis"/>
    <property type="evidence" value="ECO:0007669"/>
    <property type="project" value="InterPro"/>
</dbReference>
<dbReference type="GO" id="GO:0008235">
    <property type="term" value="F:metalloexopeptidase activity"/>
    <property type="evidence" value="ECO:0007669"/>
    <property type="project" value="InterPro"/>
</dbReference>
<dbReference type="AlphaFoldDB" id="A0A1H5NJP0"/>
<dbReference type="Gene3D" id="3.40.630.10">
    <property type="entry name" value="Zn peptidases"/>
    <property type="match status" value="1"/>
</dbReference>
<dbReference type="Pfam" id="PF04389">
    <property type="entry name" value="Peptidase_M28"/>
    <property type="match status" value="1"/>
</dbReference>
<dbReference type="SUPFAM" id="SSF53187">
    <property type="entry name" value="Zn-dependent exopeptidases"/>
    <property type="match status" value="1"/>
</dbReference>
<dbReference type="STRING" id="390640.SAMN04488034_104249"/>
<organism evidence="2 3">
    <name type="scientific">Salinimicrobium catena</name>
    <dbReference type="NCBI Taxonomy" id="390640"/>
    <lineage>
        <taxon>Bacteria</taxon>
        <taxon>Pseudomonadati</taxon>
        <taxon>Bacteroidota</taxon>
        <taxon>Flavobacteriia</taxon>
        <taxon>Flavobacteriales</taxon>
        <taxon>Flavobacteriaceae</taxon>
        <taxon>Salinimicrobium</taxon>
    </lineage>
</organism>
<name>A0A1H5NJP0_9FLAO</name>
<evidence type="ECO:0000313" key="3">
    <source>
        <dbReference type="Proteomes" id="UP000199448"/>
    </source>
</evidence>